<evidence type="ECO:0000313" key="2">
    <source>
        <dbReference type="EMBL" id="ELY25888.1"/>
    </source>
</evidence>
<evidence type="ECO:0008006" key="4">
    <source>
        <dbReference type="Google" id="ProtNLM"/>
    </source>
</evidence>
<gene>
    <name evidence="2" type="ORF">C498_16104</name>
</gene>
<sequence>MNRRALLLGTAGLCASLAGCASGGDAAEGSTASTGTETGTASPTATGTSRRPRLVGRSFTPVRADACSADGGALASETETGVSVVGCVTGATDCSIARLARADYDAASDTATLVVETVERADAENCAESPVVRGYEATLRFESGLPGRAVVVHDDADGRREVARIDMDA</sequence>
<dbReference type="Proteomes" id="UP000011532">
    <property type="component" value="Unassembled WGS sequence"/>
</dbReference>
<evidence type="ECO:0000313" key="3">
    <source>
        <dbReference type="Proteomes" id="UP000011532"/>
    </source>
</evidence>
<proteinExistence type="predicted"/>
<feature type="region of interest" description="Disordered" evidence="1">
    <location>
        <begin position="26"/>
        <end position="55"/>
    </location>
</feature>
<evidence type="ECO:0000256" key="1">
    <source>
        <dbReference type="SAM" id="MobiDB-lite"/>
    </source>
</evidence>
<organism evidence="2 3">
    <name type="scientific">Haloferax volcanii (strain ATCC 29605 / DSM 3757 / JCM 8879 / NBRC 14742 / NCIMB 2012 / VKM B-1768 / DS2)</name>
    <name type="common">Halobacterium volcanii</name>
    <dbReference type="NCBI Taxonomy" id="309800"/>
    <lineage>
        <taxon>Archaea</taxon>
        <taxon>Methanobacteriati</taxon>
        <taxon>Methanobacteriota</taxon>
        <taxon>Stenosarchaea group</taxon>
        <taxon>Halobacteria</taxon>
        <taxon>Halobacteriales</taxon>
        <taxon>Haloferacaceae</taxon>
        <taxon>Haloferax</taxon>
    </lineage>
</organism>
<dbReference type="GeneID" id="8924257"/>
<dbReference type="RefSeq" id="WP_004044406.1">
    <property type="nucleotide sequence ID" value="NC_013967.1"/>
</dbReference>
<comment type="caution">
    <text evidence="2">The sequence shown here is derived from an EMBL/GenBank/DDBJ whole genome shotgun (WGS) entry which is preliminary data.</text>
</comment>
<protein>
    <recommendedName>
        <fullName evidence="4">Lipoprotein</fullName>
    </recommendedName>
</protein>
<dbReference type="OrthoDB" id="313543at2157"/>
<name>A0A384L129_HALVD</name>
<accession>A0A384L129</accession>
<feature type="compositionally biased region" description="Low complexity" evidence="1">
    <location>
        <begin position="26"/>
        <end position="49"/>
    </location>
</feature>
<dbReference type="EMBL" id="AOHU01000100">
    <property type="protein sequence ID" value="ELY25888.1"/>
    <property type="molecule type" value="Genomic_DNA"/>
</dbReference>
<reference evidence="3" key="1">
    <citation type="submission" date="2012-11" db="EMBL/GenBank/DDBJ databases">
        <authorList>
            <person name="Becker E.A."/>
            <person name="Seitzer P."/>
            <person name="Tritt A."/>
            <person name="Larsen D."/>
            <person name="Yao A."/>
            <person name="Wu D."/>
            <person name="Darling A."/>
            <person name="Eisen J.A."/>
            <person name="Facciotti M.T."/>
        </authorList>
    </citation>
    <scope>NUCLEOTIDE SEQUENCE [LARGE SCALE GENOMIC DNA]</scope>
    <source>
        <strain evidence="3">ATCC 29605 / DSM 3757 / JCM 8879 / NBRC 14742 / NCIMB 2012 / VKM B-1768 / DS2</strain>
    </source>
</reference>
<dbReference type="AlphaFoldDB" id="A0A384L129"/>
<dbReference type="PROSITE" id="PS51257">
    <property type="entry name" value="PROKAR_LIPOPROTEIN"/>
    <property type="match status" value="1"/>
</dbReference>
<reference evidence="2 3" key="2">
    <citation type="journal article" date="2014" name="PLoS Genet.">
        <title>Phylogenetically driven sequencing of extremely halophilic archaea reveals strategies for static and dynamic osmo-response.</title>
        <authorList>
            <person name="Becker E.A."/>
            <person name="Seitzer P.M."/>
            <person name="Tritt A."/>
            <person name="Larsen D."/>
            <person name="Krusor M."/>
            <person name="Yao A.I."/>
            <person name="Wu D."/>
            <person name="Madern D."/>
            <person name="Eisen J.A."/>
            <person name="Darling A.E."/>
            <person name="Facciotti M.T."/>
        </authorList>
    </citation>
    <scope>NUCLEOTIDE SEQUENCE [LARGE SCALE GENOMIC DNA]</scope>
    <source>
        <strain evidence="3">ATCC 29605 / DSM 3757 / JCM 8879 / NBRC 14742 / NCIMB 2012 / VKM B-1768 / DS2</strain>
    </source>
</reference>